<accession>A0ABY5QFN1</accession>
<dbReference type="EMBL" id="CP102780">
    <property type="protein sequence ID" value="UVA79409.1"/>
    <property type="molecule type" value="Genomic_DNA"/>
</dbReference>
<gene>
    <name evidence="1" type="ORF">NTU39_26070</name>
</gene>
<evidence type="ECO:0000313" key="1">
    <source>
        <dbReference type="EMBL" id="UVA79409.1"/>
    </source>
</evidence>
<evidence type="ECO:0000313" key="2">
    <source>
        <dbReference type="Proteomes" id="UP001058980"/>
    </source>
</evidence>
<dbReference type="Proteomes" id="UP001058980">
    <property type="component" value="Chromosome"/>
</dbReference>
<keyword evidence="2" id="KW-1185">Reference proteome</keyword>
<dbReference type="RefSeq" id="WP_257958883.1">
    <property type="nucleotide sequence ID" value="NZ_CP102780.1"/>
</dbReference>
<reference evidence="1" key="1">
    <citation type="submission" date="2022-08" db="EMBL/GenBank/DDBJ databases">
        <title>Multi-unit outbreak of Pandoraea commovens among non-cystic fibrosis intensive care patients from 2019 to 2021 in Berlin, Germany.</title>
        <authorList>
            <person name="Menzel P."/>
        </authorList>
    </citation>
    <scope>NUCLEOTIDE SEQUENCE</scope>
    <source>
        <strain evidence="1">LB-19-202-79</strain>
    </source>
</reference>
<organism evidence="1 2">
    <name type="scientific">Pandoraea commovens</name>
    <dbReference type="NCBI Taxonomy" id="2508289"/>
    <lineage>
        <taxon>Bacteria</taxon>
        <taxon>Pseudomonadati</taxon>
        <taxon>Pseudomonadota</taxon>
        <taxon>Betaproteobacteria</taxon>
        <taxon>Burkholderiales</taxon>
        <taxon>Burkholderiaceae</taxon>
        <taxon>Pandoraea</taxon>
    </lineage>
</organism>
<sequence length="76" mass="8172">MAHKPDAMARAESELRAAASALLHVVALFDAIAVGAGMGKPVIDAQSLAEIGRELAMTYSERFTSEAEWFEEARHA</sequence>
<proteinExistence type="predicted"/>
<name>A0ABY5QFN1_9BURK</name>
<protein>
    <submittedName>
        <fullName evidence="1">Uncharacterized protein</fullName>
    </submittedName>
</protein>